<dbReference type="Gene3D" id="3.30.260.10">
    <property type="entry name" value="TCP-1-like chaperonin intermediate domain"/>
    <property type="match status" value="1"/>
</dbReference>
<evidence type="ECO:0000313" key="9">
    <source>
        <dbReference type="EMBL" id="PIU72949.1"/>
    </source>
</evidence>
<evidence type="ECO:0000256" key="4">
    <source>
        <dbReference type="ARBA" id="ARBA00023186"/>
    </source>
</evidence>
<dbReference type="InterPro" id="IPR027410">
    <property type="entry name" value="TCP-1-like_intermed_sf"/>
</dbReference>
<dbReference type="Pfam" id="PF00118">
    <property type="entry name" value="Cpn60_TCP1"/>
    <property type="match status" value="1"/>
</dbReference>
<dbReference type="InterPro" id="IPR018370">
    <property type="entry name" value="Chaperonin_Cpn60_CS"/>
</dbReference>
<dbReference type="CDD" id="cd03344">
    <property type="entry name" value="GroEL"/>
    <property type="match status" value="1"/>
</dbReference>
<keyword evidence="4 6" id="KW-0143">Chaperone</keyword>
<dbReference type="GO" id="GO:0005737">
    <property type="term" value="C:cytoplasm"/>
    <property type="evidence" value="ECO:0007669"/>
    <property type="project" value="UniProtKB-SubCell"/>
</dbReference>
<keyword evidence="6" id="KW-0963">Cytoplasm</keyword>
<comment type="function">
    <text evidence="6 8">Together with its co-chaperonin GroES, plays an essential role in assisting protein folding. The GroEL-GroES system forms a nano-cage that allows encapsulation of the non-native substrate proteins and provides a physical environment optimized to promote and accelerate protein folding.</text>
</comment>
<protein>
    <recommendedName>
        <fullName evidence="6">Chaperonin GroEL</fullName>
        <ecNumber evidence="6">5.6.1.7</ecNumber>
    </recommendedName>
    <alternativeName>
        <fullName evidence="6">60 kDa chaperonin</fullName>
    </alternativeName>
    <alternativeName>
        <fullName evidence="6">Chaperonin-60</fullName>
        <shortName evidence="6">Cpn60</shortName>
    </alternativeName>
</protein>
<dbReference type="Proteomes" id="UP000231407">
    <property type="component" value="Unassembled WGS sequence"/>
</dbReference>
<dbReference type="GO" id="GO:0042026">
    <property type="term" value="P:protein refolding"/>
    <property type="evidence" value="ECO:0007669"/>
    <property type="project" value="UniProtKB-UniRule"/>
</dbReference>
<comment type="subunit">
    <text evidence="6 8">Forms a cylinder of 14 subunits composed of two heptameric rings stacked back-to-back. Interacts with the co-chaperonin GroES.</text>
</comment>
<comment type="caution">
    <text evidence="9">The sequence shown here is derived from an EMBL/GenBank/DDBJ whole genome shotgun (WGS) entry which is preliminary data.</text>
</comment>
<sequence length="556" mass="58915">MPKQLKFGQDARQSLLRGINILSNAVTTTLGPKGRNVAIDKKWGGPSVIHDGVSVAKEVELKDPYENMGAQLLKEAASKTNDIAGDGTTTATLLAQAITNKGLQNVAAGANPMMVRNGLEKGLTAIIEQLDKMKVEIKVNDQSSIEHVATISAGSAEIGRVIADAVIKVGRDGLITAEEGKGLGLETKETSGMEFDNGFLSPYFATNTESMEAVIERPHIVITDKKISSIQDILPFLEKLIKLTKNFVIIAEDIDGEALATLVVNKLRGTFNVLAIKAPGFGDRRKAMLEDVAVLTGGQVISEDVGAKFDSLDPAQYCGQADSVTSDKDKTRIIGGNGSKADVSARVSQLRIQMDKETSDYDKEKLQERIAKLVGGAIVIQVGGATEIEMKEKLERVKDAVDAIKAAIEEGILPGGGVALLRASFALKNVKTDSEEEKVGISILEYALEQPIRKLALNCGEDPGYIFNQIKDALLADPKSDLGYNAISGAMVSMTKAGILDPAKVTKSALTNAVSVGTMILTTDVLITDMPEKKGPPMPDMGGGGMGGMGGMDGMM</sequence>
<dbReference type="NCBIfam" id="NF009488">
    <property type="entry name" value="PRK12850.1"/>
    <property type="match status" value="1"/>
</dbReference>
<dbReference type="NCBIfam" id="TIGR02348">
    <property type="entry name" value="GroEL"/>
    <property type="match status" value="1"/>
</dbReference>
<dbReference type="FunFam" id="3.50.7.10:FF:000001">
    <property type="entry name" value="60 kDa chaperonin"/>
    <property type="match status" value="1"/>
</dbReference>
<evidence type="ECO:0000256" key="8">
    <source>
        <dbReference type="RuleBase" id="RU000419"/>
    </source>
</evidence>
<dbReference type="InterPro" id="IPR027409">
    <property type="entry name" value="GroEL-like_apical_dom_sf"/>
</dbReference>
<dbReference type="AlphaFoldDB" id="A0A2M7AR03"/>
<evidence type="ECO:0000256" key="3">
    <source>
        <dbReference type="ARBA" id="ARBA00022840"/>
    </source>
</evidence>
<comment type="similarity">
    <text evidence="1 6 7">Belongs to the chaperonin (HSP60) family.</text>
</comment>
<dbReference type="PANTHER" id="PTHR45633">
    <property type="entry name" value="60 KDA HEAT SHOCK PROTEIN, MITOCHONDRIAL"/>
    <property type="match status" value="1"/>
</dbReference>
<dbReference type="InterPro" id="IPR001844">
    <property type="entry name" value="Cpn60/GroEL"/>
</dbReference>
<dbReference type="SUPFAM" id="SSF48592">
    <property type="entry name" value="GroEL equatorial domain-like"/>
    <property type="match status" value="1"/>
</dbReference>
<dbReference type="EC" id="5.6.1.7" evidence="6"/>
<organism evidence="9 10">
    <name type="scientific">Candidatus Shapirobacteria bacterium CG06_land_8_20_14_3_00_40_12</name>
    <dbReference type="NCBI Taxonomy" id="1974881"/>
    <lineage>
        <taxon>Bacteria</taxon>
        <taxon>Candidatus Shapironibacteriota</taxon>
    </lineage>
</organism>
<comment type="caution">
    <text evidence="6">Lacks conserved residue(s) required for the propagation of feature annotation.</text>
</comment>
<evidence type="ECO:0000256" key="1">
    <source>
        <dbReference type="ARBA" id="ARBA00006607"/>
    </source>
</evidence>
<keyword evidence="2 6" id="KW-0547">Nucleotide-binding</keyword>
<dbReference type="InterPro" id="IPR002423">
    <property type="entry name" value="Cpn60/GroEL/TCP-1"/>
</dbReference>
<reference evidence="10" key="1">
    <citation type="submission" date="2017-09" db="EMBL/GenBank/DDBJ databases">
        <title>Depth-based differentiation of microbial function through sediment-hosted aquifers and enrichment of novel symbionts in the deep terrestrial subsurface.</title>
        <authorList>
            <person name="Probst A.J."/>
            <person name="Ladd B."/>
            <person name="Jarett J.K."/>
            <person name="Geller-Mcgrath D.E."/>
            <person name="Sieber C.M.K."/>
            <person name="Emerson J.B."/>
            <person name="Anantharaman K."/>
            <person name="Thomas B.C."/>
            <person name="Malmstrom R."/>
            <person name="Stieglmeier M."/>
            <person name="Klingl A."/>
            <person name="Woyke T."/>
            <person name="Ryan C.M."/>
            <person name="Banfield J.F."/>
        </authorList>
    </citation>
    <scope>NUCLEOTIDE SEQUENCE [LARGE SCALE GENOMIC DNA]</scope>
</reference>
<dbReference type="GO" id="GO:0140662">
    <property type="term" value="F:ATP-dependent protein folding chaperone"/>
    <property type="evidence" value="ECO:0007669"/>
    <property type="project" value="InterPro"/>
</dbReference>
<dbReference type="NCBIfam" id="NF009487">
    <property type="entry name" value="PRK12849.1"/>
    <property type="match status" value="1"/>
</dbReference>
<evidence type="ECO:0000256" key="5">
    <source>
        <dbReference type="ARBA" id="ARBA00023235"/>
    </source>
</evidence>
<dbReference type="PROSITE" id="PS00296">
    <property type="entry name" value="CHAPERONINS_CPN60"/>
    <property type="match status" value="1"/>
</dbReference>
<comment type="subcellular location">
    <subcellularLocation>
        <location evidence="6">Cytoplasm</location>
    </subcellularLocation>
</comment>
<dbReference type="EMBL" id="PEWA01000062">
    <property type="protein sequence ID" value="PIU72949.1"/>
    <property type="molecule type" value="Genomic_DNA"/>
</dbReference>
<dbReference type="PRINTS" id="PR00298">
    <property type="entry name" value="CHAPERONIN60"/>
</dbReference>
<name>A0A2M7AR03_9BACT</name>
<feature type="binding site" evidence="6">
    <location>
        <begin position="29"/>
        <end position="32"/>
    </location>
    <ligand>
        <name>ATP</name>
        <dbReference type="ChEBI" id="CHEBI:30616"/>
    </ligand>
</feature>
<evidence type="ECO:0000256" key="6">
    <source>
        <dbReference type="HAMAP-Rule" id="MF_00600"/>
    </source>
</evidence>
<dbReference type="GO" id="GO:0005524">
    <property type="term" value="F:ATP binding"/>
    <property type="evidence" value="ECO:0007669"/>
    <property type="project" value="UniProtKB-UniRule"/>
</dbReference>
<dbReference type="SUPFAM" id="SSF54849">
    <property type="entry name" value="GroEL-intermediate domain like"/>
    <property type="match status" value="1"/>
</dbReference>
<feature type="binding site" evidence="6">
    <location>
        <position position="416"/>
    </location>
    <ligand>
        <name>ATP</name>
        <dbReference type="ChEBI" id="CHEBI:30616"/>
    </ligand>
</feature>
<feature type="binding site" evidence="6">
    <location>
        <position position="501"/>
    </location>
    <ligand>
        <name>ATP</name>
        <dbReference type="ChEBI" id="CHEBI:30616"/>
    </ligand>
</feature>
<dbReference type="Gene3D" id="3.50.7.10">
    <property type="entry name" value="GroEL"/>
    <property type="match status" value="1"/>
</dbReference>
<dbReference type="HAMAP" id="MF_00600">
    <property type="entry name" value="CH60"/>
    <property type="match status" value="1"/>
</dbReference>
<proteinExistence type="inferred from homology"/>
<evidence type="ECO:0000256" key="2">
    <source>
        <dbReference type="ARBA" id="ARBA00022741"/>
    </source>
</evidence>
<accession>A0A2M7AR03</accession>
<dbReference type="Gene3D" id="1.10.560.10">
    <property type="entry name" value="GroEL-like equatorial domain"/>
    <property type="match status" value="1"/>
</dbReference>
<dbReference type="GO" id="GO:0051082">
    <property type="term" value="F:unfolded protein binding"/>
    <property type="evidence" value="ECO:0007669"/>
    <property type="project" value="UniProtKB-UniRule"/>
</dbReference>
<dbReference type="GO" id="GO:0016853">
    <property type="term" value="F:isomerase activity"/>
    <property type="evidence" value="ECO:0007669"/>
    <property type="project" value="UniProtKB-KW"/>
</dbReference>
<gene>
    <name evidence="6 9" type="primary">groL</name>
    <name evidence="6" type="synonym">groEL</name>
    <name evidence="9" type="ORF">COS78_04315</name>
</gene>
<dbReference type="SUPFAM" id="SSF52029">
    <property type="entry name" value="GroEL apical domain-like"/>
    <property type="match status" value="1"/>
</dbReference>
<dbReference type="NCBIfam" id="NF000592">
    <property type="entry name" value="PRK00013.1"/>
    <property type="match status" value="1"/>
</dbReference>
<feature type="binding site" evidence="6">
    <location>
        <begin position="86"/>
        <end position="90"/>
    </location>
    <ligand>
        <name>ATP</name>
        <dbReference type="ChEBI" id="CHEBI:30616"/>
    </ligand>
</feature>
<evidence type="ECO:0000313" key="10">
    <source>
        <dbReference type="Proteomes" id="UP000231407"/>
    </source>
</evidence>
<evidence type="ECO:0000256" key="7">
    <source>
        <dbReference type="RuleBase" id="RU000418"/>
    </source>
</evidence>
<keyword evidence="3 6" id="KW-0067">ATP-binding</keyword>
<dbReference type="NCBIfam" id="NF009489">
    <property type="entry name" value="PRK12851.1"/>
    <property type="match status" value="1"/>
</dbReference>
<keyword evidence="5 6" id="KW-0413">Isomerase</keyword>
<dbReference type="InterPro" id="IPR027413">
    <property type="entry name" value="GROEL-like_equatorial_sf"/>
</dbReference>